<name>A0A449A9X3_9BACT</name>
<proteinExistence type="predicted"/>
<evidence type="ECO:0000313" key="3">
    <source>
        <dbReference type="Proteomes" id="UP000290942"/>
    </source>
</evidence>
<gene>
    <name evidence="2" type="primary">yfiC</name>
    <name evidence="2" type="ORF">NCTC10122_00667</name>
</gene>
<keyword evidence="2" id="KW-0808">Transferase</keyword>
<dbReference type="EMBL" id="LR214970">
    <property type="protein sequence ID" value="VEU61075.1"/>
    <property type="molecule type" value="Genomic_DNA"/>
</dbReference>
<dbReference type="Proteomes" id="UP000290942">
    <property type="component" value="Chromosome"/>
</dbReference>
<organism evidence="2 3">
    <name type="scientific">Mycoplasmopsis bovigenitalium</name>
    <dbReference type="NCBI Taxonomy" id="2112"/>
    <lineage>
        <taxon>Bacteria</taxon>
        <taxon>Bacillati</taxon>
        <taxon>Mycoplasmatota</taxon>
        <taxon>Mycoplasmoidales</taxon>
        <taxon>Metamycoplasmataceae</taxon>
        <taxon>Mycoplasmopsis</taxon>
    </lineage>
</organism>
<accession>A0A449A9X3</accession>
<keyword evidence="2" id="KW-0489">Methyltransferase</keyword>
<feature type="domain" description="Methyltransferase small" evidence="1">
    <location>
        <begin position="48"/>
        <end position="143"/>
    </location>
</feature>
<dbReference type="EC" id="2.1.1.223" evidence="2"/>
<dbReference type="GO" id="GO:0032259">
    <property type="term" value="P:methylation"/>
    <property type="evidence" value="ECO:0007669"/>
    <property type="project" value="UniProtKB-KW"/>
</dbReference>
<protein>
    <submittedName>
        <fullName evidence="2">DNA methylase</fullName>
        <ecNumber evidence="2">2.1.1.223</ecNumber>
    </submittedName>
</protein>
<dbReference type="SUPFAM" id="SSF53335">
    <property type="entry name" value="S-adenosyl-L-methionine-dependent methyltransferases"/>
    <property type="match status" value="1"/>
</dbReference>
<sequence length="262" mass="30601">MTKKADFSNRNIVKNSLGFDSNLYIYQDKDMFNYSVDTILLGNFVFLNKKITHILEIGTNNGALSIFIADRNPKINIDAIEIQQKAATLARHNVEINSKEKQINVICEDFNNFYVNHAKQSLKKYQSIVVNPPFYTVESTKIGKKITEEMKIATFEVTLNLEQIFIGCSKIIEQKGYLTMVVPVERMVDCFEYSRKYNFEPKRIQFIIPRVNDKPKLVLIEYRYQAGWGVHFLPNLYLHSLEDKNNHDYLPEIKELYKPIKV</sequence>
<reference evidence="2 3" key="1">
    <citation type="submission" date="2019-01" db="EMBL/GenBank/DDBJ databases">
        <authorList>
            <consortium name="Pathogen Informatics"/>
        </authorList>
    </citation>
    <scope>NUCLEOTIDE SEQUENCE [LARGE SCALE GENOMIC DNA]</scope>
    <source>
        <strain evidence="2 3">NCTC10122</strain>
    </source>
</reference>
<dbReference type="PANTHER" id="PTHR47739">
    <property type="entry name" value="TRNA1(VAL) (ADENINE(37)-N6)-METHYLTRANSFERASE"/>
    <property type="match status" value="1"/>
</dbReference>
<dbReference type="PANTHER" id="PTHR47739:SF1">
    <property type="entry name" value="TRNA1(VAL) (ADENINE(37)-N6)-METHYLTRANSFERASE"/>
    <property type="match status" value="1"/>
</dbReference>
<dbReference type="AlphaFoldDB" id="A0A449A9X3"/>
<evidence type="ECO:0000313" key="2">
    <source>
        <dbReference type="EMBL" id="VEU61075.1"/>
    </source>
</evidence>
<dbReference type="InterPro" id="IPR050210">
    <property type="entry name" value="tRNA_Adenine-N(6)_MTase"/>
</dbReference>
<dbReference type="Gene3D" id="3.40.50.150">
    <property type="entry name" value="Vaccinia Virus protein VP39"/>
    <property type="match status" value="1"/>
</dbReference>
<dbReference type="Pfam" id="PF05175">
    <property type="entry name" value="MTS"/>
    <property type="match status" value="1"/>
</dbReference>
<evidence type="ECO:0000259" key="1">
    <source>
        <dbReference type="Pfam" id="PF05175"/>
    </source>
</evidence>
<dbReference type="GO" id="GO:0008168">
    <property type="term" value="F:methyltransferase activity"/>
    <property type="evidence" value="ECO:0007669"/>
    <property type="project" value="UniProtKB-KW"/>
</dbReference>
<dbReference type="InterPro" id="IPR007848">
    <property type="entry name" value="Small_mtfrase_dom"/>
</dbReference>
<dbReference type="CDD" id="cd02440">
    <property type="entry name" value="AdoMet_MTases"/>
    <property type="match status" value="1"/>
</dbReference>
<dbReference type="InterPro" id="IPR029063">
    <property type="entry name" value="SAM-dependent_MTases_sf"/>
</dbReference>
<dbReference type="RefSeq" id="WP_129687887.1">
    <property type="nucleotide sequence ID" value="NZ_LR214970.1"/>
</dbReference>